<dbReference type="SUPFAM" id="SSF51735">
    <property type="entry name" value="NAD(P)-binding Rossmann-fold domains"/>
    <property type="match status" value="1"/>
</dbReference>
<dbReference type="PIRSF" id="PIRSF000126">
    <property type="entry name" value="11-beta-HSD1"/>
    <property type="match status" value="1"/>
</dbReference>
<keyword evidence="2" id="KW-0560">Oxidoreductase</keyword>
<gene>
    <name evidence="3" type="ORF">A3F84_04500</name>
</gene>
<dbReference type="Proteomes" id="UP000178606">
    <property type="component" value="Unassembled WGS sequence"/>
</dbReference>
<evidence type="ECO:0000313" key="3">
    <source>
        <dbReference type="EMBL" id="OGG55390.1"/>
    </source>
</evidence>
<dbReference type="InterPro" id="IPR051019">
    <property type="entry name" value="VLCFA-Steroid_DH"/>
</dbReference>
<dbReference type="EMBL" id="MFKF01000081">
    <property type="protein sequence ID" value="OGG55390.1"/>
    <property type="molecule type" value="Genomic_DNA"/>
</dbReference>
<dbReference type="PRINTS" id="PR00081">
    <property type="entry name" value="GDHRDH"/>
</dbReference>
<dbReference type="InterPro" id="IPR036291">
    <property type="entry name" value="NAD(P)-bd_dom_sf"/>
</dbReference>
<reference evidence="3 4" key="1">
    <citation type="journal article" date="2016" name="Nat. Commun.">
        <title>Thousands of microbial genomes shed light on interconnected biogeochemical processes in an aquifer system.</title>
        <authorList>
            <person name="Anantharaman K."/>
            <person name="Brown C.T."/>
            <person name="Hug L.A."/>
            <person name="Sharon I."/>
            <person name="Castelle C.J."/>
            <person name="Probst A.J."/>
            <person name="Thomas B.C."/>
            <person name="Singh A."/>
            <person name="Wilkins M.J."/>
            <person name="Karaoz U."/>
            <person name="Brodie E.L."/>
            <person name="Williams K.H."/>
            <person name="Hubbard S.S."/>
            <person name="Banfield J.F."/>
        </authorList>
    </citation>
    <scope>NUCLEOTIDE SEQUENCE [LARGE SCALE GENOMIC DNA]</scope>
    <source>
        <strain evidence="4">RIFCSPLOWO2_12_FULL_64_10</strain>
    </source>
</reference>
<dbReference type="InterPro" id="IPR002347">
    <property type="entry name" value="SDR_fam"/>
</dbReference>
<comment type="caution">
    <text evidence="3">The sequence shown here is derived from an EMBL/GenBank/DDBJ whole genome shotgun (WGS) entry which is preliminary data.</text>
</comment>
<dbReference type="PANTHER" id="PTHR43899:SF13">
    <property type="entry name" value="RH59310P"/>
    <property type="match status" value="1"/>
</dbReference>
<protein>
    <recommendedName>
        <fullName evidence="5">Oxidoreductase</fullName>
    </recommendedName>
</protein>
<dbReference type="PANTHER" id="PTHR43899">
    <property type="entry name" value="RH59310P"/>
    <property type="match status" value="1"/>
</dbReference>
<evidence type="ECO:0000256" key="2">
    <source>
        <dbReference type="ARBA" id="ARBA00023002"/>
    </source>
</evidence>
<evidence type="ECO:0008006" key="5">
    <source>
        <dbReference type="Google" id="ProtNLM"/>
    </source>
</evidence>
<proteinExistence type="inferred from homology"/>
<dbReference type="AlphaFoldDB" id="A0A1F6D243"/>
<comment type="similarity">
    <text evidence="1">Belongs to the short-chain dehydrogenases/reductases (SDR) family.</text>
</comment>
<organism evidence="3 4">
    <name type="scientific">Handelsmanbacteria sp. (strain RIFCSPLOWO2_12_FULL_64_10)</name>
    <dbReference type="NCBI Taxonomy" id="1817868"/>
    <lineage>
        <taxon>Bacteria</taxon>
        <taxon>Candidatus Handelsmaniibacteriota</taxon>
    </lineage>
</organism>
<accession>A0A1F6D243</accession>
<dbReference type="Gene3D" id="3.40.50.720">
    <property type="entry name" value="NAD(P)-binding Rossmann-like Domain"/>
    <property type="match status" value="1"/>
</dbReference>
<dbReference type="Pfam" id="PF00106">
    <property type="entry name" value="adh_short"/>
    <property type="match status" value="1"/>
</dbReference>
<evidence type="ECO:0000313" key="4">
    <source>
        <dbReference type="Proteomes" id="UP000178606"/>
    </source>
</evidence>
<name>A0A1F6D243_HANXR</name>
<evidence type="ECO:0000256" key="1">
    <source>
        <dbReference type="ARBA" id="ARBA00006484"/>
    </source>
</evidence>
<sequence>MKTLKERYGAWALITGASAGIGEAFARRLARAGVDVILVARRRERLEALAAHLTQQHGVQALIVPLDLRDPDFLERLTGAVGDREVGMLVNNAGYGSTGRFVERDPAWEADMVRLNCWAPTVLTHHFARPMVARRRGAILFVASVVAYQSTPFMTTYSATKAFNLFLGEGLWYELRKYNVDVLALSPGTTDTEFQQVAHMARGPVVASPERVVETAMRALGRQPSVVDGVINNLLAFAHRLVPRFAAVRLAGEIIGAFHLKDR</sequence>
<dbReference type="GO" id="GO:0016491">
    <property type="term" value="F:oxidoreductase activity"/>
    <property type="evidence" value="ECO:0007669"/>
    <property type="project" value="UniProtKB-KW"/>
</dbReference>